<dbReference type="Proteomes" id="UP001352223">
    <property type="component" value="Unassembled WGS sequence"/>
</dbReference>
<dbReference type="SUPFAM" id="SSF160904">
    <property type="entry name" value="Jann2411-like"/>
    <property type="match status" value="1"/>
</dbReference>
<dbReference type="EMBL" id="JAOZYB010000336">
    <property type="protein sequence ID" value="MEB3965731.1"/>
    <property type="molecule type" value="Genomic_DNA"/>
</dbReference>
<dbReference type="Gene3D" id="1.10.3300.10">
    <property type="entry name" value="Jann2411-like domain"/>
    <property type="match status" value="1"/>
</dbReference>
<dbReference type="InterPro" id="IPR010852">
    <property type="entry name" value="ABATE"/>
</dbReference>
<evidence type="ECO:0000259" key="1">
    <source>
        <dbReference type="Pfam" id="PF11706"/>
    </source>
</evidence>
<feature type="domain" description="Zinc finger CGNR" evidence="1">
    <location>
        <begin position="136"/>
        <end position="178"/>
    </location>
</feature>
<keyword evidence="3" id="KW-1185">Reference proteome</keyword>
<dbReference type="PANTHER" id="PTHR35525">
    <property type="entry name" value="BLL6575 PROTEIN"/>
    <property type="match status" value="1"/>
</dbReference>
<organism evidence="2 3">
    <name type="scientific">Streptomyces kunmingensis</name>
    <dbReference type="NCBI Taxonomy" id="68225"/>
    <lineage>
        <taxon>Bacteria</taxon>
        <taxon>Bacillati</taxon>
        <taxon>Actinomycetota</taxon>
        <taxon>Actinomycetes</taxon>
        <taxon>Kitasatosporales</taxon>
        <taxon>Streptomycetaceae</taxon>
        <taxon>Streptomyces</taxon>
    </lineage>
</organism>
<gene>
    <name evidence="2" type="ORF">OKJ48_36740</name>
</gene>
<dbReference type="InterPro" id="IPR021005">
    <property type="entry name" value="Znf_CGNR"/>
</dbReference>
<protein>
    <submittedName>
        <fullName evidence="2">CGNR zinc finger domain-containing protein</fullName>
    </submittedName>
</protein>
<dbReference type="RefSeq" id="WP_324774257.1">
    <property type="nucleotide sequence ID" value="NZ_BAAATS010000028.1"/>
</dbReference>
<comment type="caution">
    <text evidence="2">The sequence shown here is derived from an EMBL/GenBank/DDBJ whole genome shotgun (WGS) entry which is preliminary data.</text>
</comment>
<sequence>MAVTLTDVSLEALTRLVNGWGTLPRQEDGRGEAPHLPVADITARLDLPARVSAALTPTALACAADRLHAVFSAPDSEACAHELTRLLSDSGVRPVMASGTAGTLRAAWNVDDADQALVAAAAITLRKYLVERGFARIGICTGGHCADVYIDQSPGGRRRFCSVACQNRTRVAAFRSRRAAADD</sequence>
<proteinExistence type="predicted"/>
<accession>A0ABU6CP34</accession>
<dbReference type="Pfam" id="PF11706">
    <property type="entry name" value="zf-CGNR"/>
    <property type="match status" value="1"/>
</dbReference>
<reference evidence="2 3" key="1">
    <citation type="submission" date="2022-10" db="EMBL/GenBank/DDBJ databases">
        <authorList>
            <person name="Xie J."/>
            <person name="Shen N."/>
        </authorList>
    </citation>
    <scope>NUCLEOTIDE SEQUENCE [LARGE SCALE GENOMIC DNA]</scope>
    <source>
        <strain evidence="2 3">DSM 41681</strain>
    </source>
</reference>
<evidence type="ECO:0000313" key="2">
    <source>
        <dbReference type="EMBL" id="MEB3965731.1"/>
    </source>
</evidence>
<dbReference type="InterPro" id="IPR023286">
    <property type="entry name" value="ABATE_dom_sf"/>
</dbReference>
<name>A0ABU6CP34_9ACTN</name>
<evidence type="ECO:0000313" key="3">
    <source>
        <dbReference type="Proteomes" id="UP001352223"/>
    </source>
</evidence>
<dbReference type="PANTHER" id="PTHR35525:SF3">
    <property type="entry name" value="BLL6575 PROTEIN"/>
    <property type="match status" value="1"/>
</dbReference>